<keyword evidence="9 12" id="KW-0812">Transmembrane</keyword>
<evidence type="ECO:0000256" key="5">
    <source>
        <dbReference type="ARBA" id="ARBA00022475"/>
    </source>
</evidence>
<feature type="transmembrane region" description="Helical" evidence="12">
    <location>
        <begin position="471"/>
        <end position="490"/>
    </location>
</feature>
<evidence type="ECO:0000256" key="12">
    <source>
        <dbReference type="SAM" id="Phobius"/>
    </source>
</evidence>
<keyword evidence="8" id="KW-0808">Transferase</keyword>
<evidence type="ECO:0000313" key="14">
    <source>
        <dbReference type="EMBL" id="KAH7070265.1"/>
    </source>
</evidence>
<name>A0A8K0VS09_9PLEO</name>
<evidence type="ECO:0000256" key="8">
    <source>
        <dbReference type="ARBA" id="ARBA00022679"/>
    </source>
</evidence>
<evidence type="ECO:0000256" key="11">
    <source>
        <dbReference type="ARBA" id="ARBA00023136"/>
    </source>
</evidence>
<comment type="pathway">
    <text evidence="2">Glycan metabolism; osmoregulated periplasmic glucan (OPG) biosynthesis.</text>
</comment>
<evidence type="ECO:0000256" key="4">
    <source>
        <dbReference type="ARBA" id="ARBA00020585"/>
    </source>
</evidence>
<comment type="caution">
    <text evidence="14">The sequence shown here is derived from an EMBL/GenBank/DDBJ whole genome shotgun (WGS) entry which is preliminary data.</text>
</comment>
<evidence type="ECO:0000313" key="15">
    <source>
        <dbReference type="Proteomes" id="UP000813461"/>
    </source>
</evidence>
<dbReference type="Gene3D" id="3.90.550.10">
    <property type="entry name" value="Spore Coat Polysaccharide Biosynthesis Protein SpsA, Chain A"/>
    <property type="match status" value="1"/>
</dbReference>
<evidence type="ECO:0000256" key="2">
    <source>
        <dbReference type="ARBA" id="ARBA00005001"/>
    </source>
</evidence>
<keyword evidence="6" id="KW-0997">Cell inner membrane</keyword>
<feature type="transmembrane region" description="Helical" evidence="12">
    <location>
        <begin position="58"/>
        <end position="80"/>
    </location>
</feature>
<evidence type="ECO:0000256" key="7">
    <source>
        <dbReference type="ARBA" id="ARBA00022676"/>
    </source>
</evidence>
<comment type="similarity">
    <text evidence="3">Belongs to the glycosyltransferase 2 family. OpgH subfamily.</text>
</comment>
<dbReference type="GO" id="GO:0016758">
    <property type="term" value="F:hexosyltransferase activity"/>
    <property type="evidence" value="ECO:0007669"/>
    <property type="project" value="TreeGrafter"/>
</dbReference>
<dbReference type="InterPro" id="IPR001173">
    <property type="entry name" value="Glyco_trans_2-like"/>
</dbReference>
<evidence type="ECO:0000256" key="1">
    <source>
        <dbReference type="ARBA" id="ARBA00004429"/>
    </source>
</evidence>
<keyword evidence="10 12" id="KW-1133">Transmembrane helix</keyword>
<evidence type="ECO:0000256" key="6">
    <source>
        <dbReference type="ARBA" id="ARBA00022519"/>
    </source>
</evidence>
<evidence type="ECO:0000256" key="9">
    <source>
        <dbReference type="ARBA" id="ARBA00022692"/>
    </source>
</evidence>
<sequence>MSKVRTTAQQIGMSGYQRHWLIISLCFTTLSLTLWNDYTRFKAGGITFLEGIIMFSTLVGMVQHATSFWTCVIGLMVTLFGNAERSIYPYFDAKGPLPELRSRTAILIFMRNEDPSPIFKRLLAIQQSLSEIGRLKHFRFVLLSDTSLTHVKCMEEEGFAHVKDALSQGTYGSCFYRRRNKNIGYKGGNMYDYAANHSEDDDFFVPLDSDSIMGGDILVRLASSMERNPRLGLIQPAFICLPSGSAFARVLQFGIRYWFLIHYLGMSWWTHDCALFYGHNAILRTKVFREHCKLPILAGKAPLGGHILGHDVVEALFMRRAGYECQHLPLITDDYEAHPPNMVEHVKREGRWFLCAMQYFFLLKEPGLRPINRFQVFRMICQHLSPVAWFVVMLASSIRPRQETANSTQGHAGVSPQFVIAVWRIFPRIVAVLAFVATPSEFQRYGGVLRFVVGAVLEQMFMSIIRRSYAVSTSIFLCGVLCGKSITWEAQNRDQLGLSWRYTYRMFWAETLVGFGILLLMMSFDVSRELRDIAISLLLVVPISVLSASPRLSRIVIRLGLFTYPEENTVSPLLYQIVVPELAPKSKGI</sequence>
<keyword evidence="7" id="KW-0328">Glycosyltransferase</keyword>
<keyword evidence="11 12" id="KW-0472">Membrane</keyword>
<dbReference type="GO" id="GO:0005886">
    <property type="term" value="C:plasma membrane"/>
    <property type="evidence" value="ECO:0007669"/>
    <property type="project" value="UniProtKB-SubCell"/>
</dbReference>
<dbReference type="EMBL" id="JAGMVJ010000027">
    <property type="protein sequence ID" value="KAH7070265.1"/>
    <property type="molecule type" value="Genomic_DNA"/>
</dbReference>
<gene>
    <name evidence="14" type="ORF">FB567DRAFT_584656</name>
</gene>
<protein>
    <recommendedName>
        <fullName evidence="4">Glucans biosynthesis glucosyltransferase H</fullName>
    </recommendedName>
</protein>
<comment type="subcellular location">
    <subcellularLocation>
        <location evidence="1">Cell inner membrane</location>
        <topology evidence="1">Multi-pass membrane protein</topology>
    </subcellularLocation>
</comment>
<accession>A0A8K0VS09</accession>
<evidence type="ECO:0000259" key="13">
    <source>
        <dbReference type="Pfam" id="PF13632"/>
    </source>
</evidence>
<evidence type="ECO:0000256" key="10">
    <source>
        <dbReference type="ARBA" id="ARBA00022989"/>
    </source>
</evidence>
<evidence type="ECO:0000256" key="3">
    <source>
        <dbReference type="ARBA" id="ARBA00009337"/>
    </source>
</evidence>
<organism evidence="14 15">
    <name type="scientific">Paraphoma chrysanthemicola</name>
    <dbReference type="NCBI Taxonomy" id="798071"/>
    <lineage>
        <taxon>Eukaryota</taxon>
        <taxon>Fungi</taxon>
        <taxon>Dikarya</taxon>
        <taxon>Ascomycota</taxon>
        <taxon>Pezizomycotina</taxon>
        <taxon>Dothideomycetes</taxon>
        <taxon>Pleosporomycetidae</taxon>
        <taxon>Pleosporales</taxon>
        <taxon>Pleosporineae</taxon>
        <taxon>Phaeosphaeriaceae</taxon>
        <taxon>Paraphoma</taxon>
    </lineage>
</organism>
<dbReference type="AlphaFoldDB" id="A0A8K0VS09"/>
<reference evidence="14" key="1">
    <citation type="journal article" date="2021" name="Nat. Commun.">
        <title>Genetic determinants of endophytism in the Arabidopsis root mycobiome.</title>
        <authorList>
            <person name="Mesny F."/>
            <person name="Miyauchi S."/>
            <person name="Thiergart T."/>
            <person name="Pickel B."/>
            <person name="Atanasova L."/>
            <person name="Karlsson M."/>
            <person name="Huettel B."/>
            <person name="Barry K.W."/>
            <person name="Haridas S."/>
            <person name="Chen C."/>
            <person name="Bauer D."/>
            <person name="Andreopoulos W."/>
            <person name="Pangilinan J."/>
            <person name="LaButti K."/>
            <person name="Riley R."/>
            <person name="Lipzen A."/>
            <person name="Clum A."/>
            <person name="Drula E."/>
            <person name="Henrissat B."/>
            <person name="Kohler A."/>
            <person name="Grigoriev I.V."/>
            <person name="Martin F.M."/>
            <person name="Hacquard S."/>
        </authorList>
    </citation>
    <scope>NUCLEOTIDE SEQUENCE</scope>
    <source>
        <strain evidence="14">MPI-SDFR-AT-0120</strain>
    </source>
</reference>
<proteinExistence type="inferred from homology"/>
<dbReference type="OrthoDB" id="3717264at2759"/>
<feature type="transmembrane region" description="Helical" evidence="12">
    <location>
        <begin position="20"/>
        <end position="38"/>
    </location>
</feature>
<dbReference type="InterPro" id="IPR050321">
    <property type="entry name" value="Glycosyltr_2/OpgH_subfam"/>
</dbReference>
<keyword evidence="5" id="KW-1003">Cell membrane</keyword>
<keyword evidence="15" id="KW-1185">Reference proteome</keyword>
<dbReference type="Proteomes" id="UP000813461">
    <property type="component" value="Unassembled WGS sequence"/>
</dbReference>
<feature type="domain" description="Glycosyltransferase 2-like" evidence="13">
    <location>
        <begin position="205"/>
        <end position="416"/>
    </location>
</feature>
<dbReference type="PANTHER" id="PTHR43867:SF5">
    <property type="entry name" value="GLUCANS BIOSYNTHESIS GLUCOSYLTRANSFERASE H"/>
    <property type="match status" value="1"/>
</dbReference>
<dbReference type="InterPro" id="IPR029044">
    <property type="entry name" value="Nucleotide-diphossugar_trans"/>
</dbReference>
<dbReference type="NCBIfam" id="NF003962">
    <property type="entry name" value="PRK05454.2-5"/>
    <property type="match status" value="1"/>
</dbReference>
<dbReference type="Pfam" id="PF13632">
    <property type="entry name" value="Glyco_trans_2_3"/>
    <property type="match status" value="1"/>
</dbReference>
<dbReference type="SUPFAM" id="SSF53448">
    <property type="entry name" value="Nucleotide-diphospho-sugar transferases"/>
    <property type="match status" value="1"/>
</dbReference>
<dbReference type="PANTHER" id="PTHR43867">
    <property type="entry name" value="CELLULOSE SYNTHASE CATALYTIC SUBUNIT A [UDP-FORMING]"/>
    <property type="match status" value="1"/>
</dbReference>
<feature type="transmembrane region" description="Helical" evidence="12">
    <location>
        <begin position="502"/>
        <end position="524"/>
    </location>
</feature>